<evidence type="ECO:0000313" key="2">
    <source>
        <dbReference type="EMBL" id="WCT73895.1"/>
    </source>
</evidence>
<feature type="transmembrane region" description="Helical" evidence="1">
    <location>
        <begin position="59"/>
        <end position="78"/>
    </location>
</feature>
<dbReference type="Proteomes" id="UP001220395">
    <property type="component" value="Chromosome"/>
</dbReference>
<sequence length="86" mass="9249">MTIRLVSIVLLSVVYWLVALLLMAMAAMAPCGLAPESWCDDPGPPLTGRILAALGSNGVLFLAGVVYLALMWAAAIWLKHEKKKAR</sequence>
<evidence type="ECO:0000313" key="3">
    <source>
        <dbReference type="Proteomes" id="UP001220395"/>
    </source>
</evidence>
<evidence type="ECO:0008006" key="4">
    <source>
        <dbReference type="Google" id="ProtNLM"/>
    </source>
</evidence>
<keyword evidence="1" id="KW-0812">Transmembrane</keyword>
<evidence type="ECO:0000256" key="1">
    <source>
        <dbReference type="SAM" id="Phobius"/>
    </source>
</evidence>
<reference evidence="2 3" key="1">
    <citation type="submission" date="2023-02" db="EMBL/GenBank/DDBJ databases">
        <title>Genome sequence of Sphingomonas naphthae.</title>
        <authorList>
            <person name="Kim S."/>
            <person name="Heo J."/>
            <person name="Kwon S.-W."/>
        </authorList>
    </citation>
    <scope>NUCLEOTIDE SEQUENCE [LARGE SCALE GENOMIC DNA]</scope>
    <source>
        <strain evidence="2 3">KACC 18716</strain>
    </source>
</reference>
<name>A0ABY7TL14_9SPHN</name>
<proteinExistence type="predicted"/>
<protein>
    <recommendedName>
        <fullName evidence="4">DUF1467 family protein</fullName>
    </recommendedName>
</protein>
<organism evidence="2 3">
    <name type="scientific">Sphingomonas naphthae</name>
    <dbReference type="NCBI Taxonomy" id="1813468"/>
    <lineage>
        <taxon>Bacteria</taxon>
        <taxon>Pseudomonadati</taxon>
        <taxon>Pseudomonadota</taxon>
        <taxon>Alphaproteobacteria</taxon>
        <taxon>Sphingomonadales</taxon>
        <taxon>Sphingomonadaceae</taxon>
        <taxon>Sphingomonas</taxon>
    </lineage>
</organism>
<keyword evidence="3" id="KW-1185">Reference proteome</keyword>
<gene>
    <name evidence="2" type="ORF">PQ455_01290</name>
</gene>
<keyword evidence="1" id="KW-0472">Membrane</keyword>
<keyword evidence="1" id="KW-1133">Transmembrane helix</keyword>
<dbReference type="RefSeq" id="WP_273688507.1">
    <property type="nucleotide sequence ID" value="NZ_CP117411.1"/>
</dbReference>
<dbReference type="EMBL" id="CP117411">
    <property type="protein sequence ID" value="WCT73895.1"/>
    <property type="molecule type" value="Genomic_DNA"/>
</dbReference>
<accession>A0ABY7TL14</accession>